<feature type="transmembrane region" description="Helical" evidence="7">
    <location>
        <begin position="40"/>
        <end position="62"/>
    </location>
</feature>
<dbReference type="GO" id="GO:0016413">
    <property type="term" value="F:O-acetyltransferase activity"/>
    <property type="evidence" value="ECO:0007669"/>
    <property type="project" value="TreeGrafter"/>
</dbReference>
<evidence type="ECO:0000259" key="8">
    <source>
        <dbReference type="Pfam" id="PF01757"/>
    </source>
</evidence>
<dbReference type="GO" id="GO:0005886">
    <property type="term" value="C:plasma membrane"/>
    <property type="evidence" value="ECO:0007669"/>
    <property type="project" value="UniProtKB-SubCell"/>
</dbReference>
<feature type="transmembrane region" description="Helical" evidence="7">
    <location>
        <begin position="82"/>
        <end position="102"/>
    </location>
</feature>
<keyword evidence="4 7" id="KW-0812">Transmembrane</keyword>
<evidence type="ECO:0000313" key="11">
    <source>
        <dbReference type="Proteomes" id="UP000443070"/>
    </source>
</evidence>
<reference evidence="11 12" key="1">
    <citation type="journal article" date="2019" name="Nat. Med.">
        <title>A library of human gut bacterial isolates paired with longitudinal multiomics data enables mechanistic microbiome research.</title>
        <authorList>
            <person name="Poyet M."/>
            <person name="Groussin M."/>
            <person name="Gibbons S.M."/>
            <person name="Avila-Pacheco J."/>
            <person name="Jiang X."/>
            <person name="Kearney S.M."/>
            <person name="Perrotta A.R."/>
            <person name="Berdy B."/>
            <person name="Zhao S."/>
            <person name="Lieberman T.D."/>
            <person name="Swanson P.K."/>
            <person name="Smith M."/>
            <person name="Roesemann S."/>
            <person name="Alexander J.E."/>
            <person name="Rich S.A."/>
            <person name="Livny J."/>
            <person name="Vlamakis H."/>
            <person name="Clish C."/>
            <person name="Bullock K."/>
            <person name="Deik A."/>
            <person name="Scott J."/>
            <person name="Pierce K.A."/>
            <person name="Xavier R.J."/>
            <person name="Alm E.J."/>
        </authorList>
    </citation>
    <scope>NUCLEOTIDE SEQUENCE [LARGE SCALE GENOMIC DNA]</scope>
    <source>
        <strain evidence="9 12">BIOML-A13</strain>
        <strain evidence="10 11">BIOML-A3</strain>
    </source>
</reference>
<evidence type="ECO:0000256" key="5">
    <source>
        <dbReference type="ARBA" id="ARBA00022989"/>
    </source>
</evidence>
<protein>
    <submittedName>
        <fullName evidence="9">Acyltransferase family protein</fullName>
    </submittedName>
</protein>
<proteinExistence type="inferred from homology"/>
<feature type="transmembrane region" description="Helical" evidence="7">
    <location>
        <begin position="122"/>
        <end position="141"/>
    </location>
</feature>
<evidence type="ECO:0000256" key="2">
    <source>
        <dbReference type="ARBA" id="ARBA00007400"/>
    </source>
</evidence>
<feature type="transmembrane region" description="Helical" evidence="7">
    <location>
        <begin position="245"/>
        <end position="269"/>
    </location>
</feature>
<organism evidence="9 12">
    <name type="scientific">Phascolarctobacterium faecium</name>
    <dbReference type="NCBI Taxonomy" id="33025"/>
    <lineage>
        <taxon>Bacteria</taxon>
        <taxon>Bacillati</taxon>
        <taxon>Bacillota</taxon>
        <taxon>Negativicutes</taxon>
        <taxon>Acidaminococcales</taxon>
        <taxon>Acidaminococcaceae</taxon>
        <taxon>Phascolarctobacterium</taxon>
    </lineage>
</organism>
<evidence type="ECO:0000256" key="1">
    <source>
        <dbReference type="ARBA" id="ARBA00004651"/>
    </source>
</evidence>
<comment type="similarity">
    <text evidence="2">Belongs to the acyltransferase 3 family.</text>
</comment>
<keyword evidence="5 7" id="KW-1133">Transmembrane helix</keyword>
<dbReference type="Pfam" id="PF01757">
    <property type="entry name" value="Acyl_transf_3"/>
    <property type="match status" value="1"/>
</dbReference>
<evidence type="ECO:0000256" key="6">
    <source>
        <dbReference type="ARBA" id="ARBA00023136"/>
    </source>
</evidence>
<evidence type="ECO:0000256" key="4">
    <source>
        <dbReference type="ARBA" id="ARBA00022692"/>
    </source>
</evidence>
<feature type="transmembrane region" description="Helical" evidence="7">
    <location>
        <begin position="180"/>
        <end position="199"/>
    </location>
</feature>
<evidence type="ECO:0000256" key="3">
    <source>
        <dbReference type="ARBA" id="ARBA00022475"/>
    </source>
</evidence>
<name>A0A7X2XG11_9FIRM</name>
<dbReference type="Proteomes" id="UP000484547">
    <property type="component" value="Unassembled WGS sequence"/>
</dbReference>
<dbReference type="EMBL" id="WNBW01000004">
    <property type="protein sequence ID" value="MTU04096.1"/>
    <property type="molecule type" value="Genomic_DNA"/>
</dbReference>
<comment type="subcellular location">
    <subcellularLocation>
        <location evidence="1">Cell membrane</location>
        <topology evidence="1">Multi-pass membrane protein</topology>
    </subcellularLocation>
</comment>
<dbReference type="PANTHER" id="PTHR40074:SF2">
    <property type="entry name" value="O-ACETYLTRANSFERASE WECH"/>
    <property type="match status" value="1"/>
</dbReference>
<evidence type="ECO:0000256" key="7">
    <source>
        <dbReference type="SAM" id="Phobius"/>
    </source>
</evidence>
<feature type="transmembrane region" description="Helical" evidence="7">
    <location>
        <begin position="7"/>
        <end position="28"/>
    </location>
</feature>
<dbReference type="Proteomes" id="UP000443070">
    <property type="component" value="Unassembled WGS sequence"/>
</dbReference>
<accession>A0A7X2XG11</accession>
<evidence type="ECO:0000313" key="12">
    <source>
        <dbReference type="Proteomes" id="UP000484547"/>
    </source>
</evidence>
<keyword evidence="9" id="KW-0012">Acyltransferase</keyword>
<feature type="transmembrane region" description="Helical" evidence="7">
    <location>
        <begin position="290"/>
        <end position="311"/>
    </location>
</feature>
<feature type="transmembrane region" description="Helical" evidence="7">
    <location>
        <begin position="323"/>
        <end position="343"/>
    </location>
</feature>
<keyword evidence="3" id="KW-1003">Cell membrane</keyword>
<dbReference type="OrthoDB" id="569695at2"/>
<dbReference type="GO" id="GO:0009246">
    <property type="term" value="P:enterobacterial common antigen biosynthetic process"/>
    <property type="evidence" value="ECO:0007669"/>
    <property type="project" value="TreeGrafter"/>
</dbReference>
<gene>
    <name evidence="9" type="ORF">GMD11_07140</name>
    <name evidence="10" type="ORF">GMD18_06790</name>
</gene>
<sequence length="371" mass="43566">MQKSNTVLILRGFVVLGVILMHTSWFFSSGGSENMVALSSMLLEVLSLFAVPLFMAIAGYLFTGRNKHAYIYSAAFFKKMLLSVLSPYLLFSTLYIVTAFVFDGHTYTLGEMVVDMLTGSAAVHLGFFRALIGFYLVYPFLIRFFTKCRESGWLKYYFAAAAVLQISWKVLNNIQFETVWISYLLMGTMFLRYLVYFSLGMAAYYYKKEFLEWIGRNRKFLVWLLIIFIPLVTVCWLEKYYWKTYYILEFICFPLNMFLYTILIAMLFYHSEDIDRKNTLQKRFVLYLGNYSFGIFLIHIFFMYLCTEYLLPLLQITPSMLTFYPLLFVLMLVLSLGSMEILARLPFHELLIGKVERRLLLRRKSGRTNSL</sequence>
<feature type="transmembrane region" description="Helical" evidence="7">
    <location>
        <begin position="153"/>
        <end position="168"/>
    </location>
</feature>
<keyword evidence="9" id="KW-0808">Transferase</keyword>
<dbReference type="EMBL" id="WNBM01000004">
    <property type="protein sequence ID" value="MTT76033.1"/>
    <property type="molecule type" value="Genomic_DNA"/>
</dbReference>
<dbReference type="PANTHER" id="PTHR40074">
    <property type="entry name" value="O-ACETYLTRANSFERASE WECH"/>
    <property type="match status" value="1"/>
</dbReference>
<feature type="transmembrane region" description="Helical" evidence="7">
    <location>
        <begin position="220"/>
        <end position="239"/>
    </location>
</feature>
<dbReference type="InterPro" id="IPR002656">
    <property type="entry name" value="Acyl_transf_3_dom"/>
</dbReference>
<evidence type="ECO:0000313" key="10">
    <source>
        <dbReference type="EMBL" id="MTU04096.1"/>
    </source>
</evidence>
<dbReference type="RefSeq" id="WP_155164025.1">
    <property type="nucleotide sequence ID" value="NZ_CATWQF010000004.1"/>
</dbReference>
<dbReference type="AlphaFoldDB" id="A0A7X2XG11"/>
<comment type="caution">
    <text evidence="9">The sequence shown here is derived from an EMBL/GenBank/DDBJ whole genome shotgun (WGS) entry which is preliminary data.</text>
</comment>
<keyword evidence="11" id="KW-1185">Reference proteome</keyword>
<feature type="domain" description="Acyltransferase 3" evidence="8">
    <location>
        <begin position="9"/>
        <end position="336"/>
    </location>
</feature>
<keyword evidence="6 7" id="KW-0472">Membrane</keyword>
<evidence type="ECO:0000313" key="9">
    <source>
        <dbReference type="EMBL" id="MTT76033.1"/>
    </source>
</evidence>